<dbReference type="GO" id="GO:0005829">
    <property type="term" value="C:cytosol"/>
    <property type="evidence" value="ECO:0007669"/>
    <property type="project" value="TreeGrafter"/>
</dbReference>
<dbReference type="Proteomes" id="UP001142078">
    <property type="component" value="Unassembled WGS sequence"/>
</dbReference>
<dbReference type="EMBL" id="JANJZL010000001">
    <property type="protein sequence ID" value="MCR2042979.1"/>
    <property type="molecule type" value="Genomic_DNA"/>
</dbReference>
<evidence type="ECO:0000256" key="2">
    <source>
        <dbReference type="ARBA" id="ARBA00008829"/>
    </source>
</evidence>
<keyword evidence="8" id="KW-1185">Reference proteome</keyword>
<evidence type="ECO:0000256" key="5">
    <source>
        <dbReference type="PIRSR" id="PIRSR611778-50"/>
    </source>
</evidence>
<dbReference type="AlphaFoldDB" id="A0A9X2MG22"/>
<evidence type="ECO:0000256" key="4">
    <source>
        <dbReference type="ARBA" id="ARBA00022801"/>
    </source>
</evidence>
<dbReference type="Gene3D" id="3.20.20.140">
    <property type="entry name" value="Metal-dependent hydrolases"/>
    <property type="match status" value="1"/>
</dbReference>
<dbReference type="OrthoDB" id="9765462at2"/>
<evidence type="ECO:0000259" key="6">
    <source>
        <dbReference type="Pfam" id="PF01979"/>
    </source>
</evidence>
<gene>
    <name evidence="7" type="primary">hydA</name>
    <name evidence="7" type="ORF">NSA23_02490</name>
</gene>
<feature type="modified residue" description="N6-carboxylysine" evidence="5">
    <location>
        <position position="149"/>
    </location>
</feature>
<comment type="similarity">
    <text evidence="2">Belongs to the metallo-dependent hydrolases superfamily. Hydantoinase/dihydropyrimidinase family.</text>
</comment>
<dbReference type="PANTHER" id="PTHR11647">
    <property type="entry name" value="HYDRANTOINASE/DIHYDROPYRIMIDINASE FAMILY MEMBER"/>
    <property type="match status" value="1"/>
</dbReference>
<comment type="cofactor">
    <cofactor evidence="1">
        <name>Zn(2+)</name>
        <dbReference type="ChEBI" id="CHEBI:29105"/>
    </cofactor>
</comment>
<name>A0A9X2MG22_9FIRM</name>
<dbReference type="PANTHER" id="PTHR11647:SF1">
    <property type="entry name" value="COLLAPSIN RESPONSE MEDIATOR PROTEIN"/>
    <property type="match status" value="1"/>
</dbReference>
<dbReference type="GO" id="GO:0004157">
    <property type="term" value="F:dihydropyrimidinase activity"/>
    <property type="evidence" value="ECO:0007669"/>
    <property type="project" value="UniProtKB-EC"/>
</dbReference>
<feature type="domain" description="Amidohydrolase-related" evidence="6">
    <location>
        <begin position="49"/>
        <end position="436"/>
    </location>
</feature>
<organism evidence="7 8">
    <name type="scientific">Anaerosalibacter massiliensis</name>
    <dbReference type="NCBI Taxonomy" id="1347392"/>
    <lineage>
        <taxon>Bacteria</taxon>
        <taxon>Bacillati</taxon>
        <taxon>Bacillota</taxon>
        <taxon>Tissierellia</taxon>
        <taxon>Tissierellales</taxon>
        <taxon>Sporanaerobacteraceae</taxon>
        <taxon>Anaerosalibacter</taxon>
    </lineage>
</organism>
<evidence type="ECO:0000256" key="3">
    <source>
        <dbReference type="ARBA" id="ARBA00022723"/>
    </source>
</evidence>
<reference evidence="7" key="1">
    <citation type="submission" date="2022-07" db="EMBL/GenBank/DDBJ databases">
        <title>Enhanced cultured diversity of the mouse gut microbiota enables custom-made synthetic communities.</title>
        <authorList>
            <person name="Afrizal A."/>
        </authorList>
    </citation>
    <scope>NUCLEOTIDE SEQUENCE</scope>
    <source>
        <strain evidence="7">DSM 29482</strain>
    </source>
</reference>
<proteinExistence type="inferred from homology"/>
<dbReference type="InterPro" id="IPR011778">
    <property type="entry name" value="Hydantoinase/dihydroPyrase"/>
</dbReference>
<comment type="PTM">
    <text evidence="5">Carbamylation allows a single lysine to coordinate two divalent metal cations.</text>
</comment>
<keyword evidence="3" id="KW-0479">Metal-binding</keyword>
<evidence type="ECO:0000256" key="1">
    <source>
        <dbReference type="ARBA" id="ARBA00001947"/>
    </source>
</evidence>
<sequence>MTTIIKGGKIVTASDAYYADLKIDNGKIISIGENLYEKDSKKIDATNCYIFPGAIDPHTHFDLEVGNAVTADDFESGTKAAIIGGTTTIIDFVNHNKGETLNDALNNWKRKAEGKTYCDYGFHMTISEWNENISDEMKDMIDKGIPSFKMYMAYKERLQVDDDIILKALKRSKEIGGLIEFHCENGDMIDFLIEEEKTKEHFSPKFHPISRPNEVEKEAVSRLISLAKVAGQPIYIVHLSTKEALKETIEAKKEGQEIYVETCPQYLLLDDSLYEDENSKNFEVAKYVLSPPLRKKVDIKALWNGLKNNYIDIIATDHCSFNYNGQKTLGKNDFSKIPNGIPGVEHRFLLMYNYGVLTDKISINQLVDLTSTNAAKIFGLYPRKGTIAVGSDADIVIWNPNHLSTITAKNQTHKVDYTPYEGFKIKGRVEHVFLRGHHIVKHSKLDLEESLGRFVYREPFKGR</sequence>
<dbReference type="EC" id="3.5.2.2" evidence="7"/>
<dbReference type="NCBIfam" id="TIGR02033">
    <property type="entry name" value="D-hydantoinase"/>
    <property type="match status" value="1"/>
</dbReference>
<protein>
    <submittedName>
        <fullName evidence="7">Dihydropyrimidinase</fullName>
        <ecNumber evidence="7">3.5.2.2</ecNumber>
    </submittedName>
</protein>
<dbReference type="RefSeq" id="WP_042681325.1">
    <property type="nucleotide sequence ID" value="NZ_CABKTM010000043.1"/>
</dbReference>
<dbReference type="InterPro" id="IPR050378">
    <property type="entry name" value="Metallo-dep_Hydrolases_sf"/>
</dbReference>
<evidence type="ECO:0000313" key="7">
    <source>
        <dbReference type="EMBL" id="MCR2042979.1"/>
    </source>
</evidence>
<dbReference type="Pfam" id="PF01979">
    <property type="entry name" value="Amidohydro_1"/>
    <property type="match status" value="1"/>
</dbReference>
<dbReference type="SUPFAM" id="SSF51338">
    <property type="entry name" value="Composite domain of metallo-dependent hydrolases"/>
    <property type="match status" value="2"/>
</dbReference>
<dbReference type="SUPFAM" id="SSF51556">
    <property type="entry name" value="Metallo-dependent hydrolases"/>
    <property type="match status" value="1"/>
</dbReference>
<dbReference type="GO" id="GO:0046872">
    <property type="term" value="F:metal ion binding"/>
    <property type="evidence" value="ECO:0007669"/>
    <property type="project" value="UniProtKB-KW"/>
</dbReference>
<dbReference type="InterPro" id="IPR011059">
    <property type="entry name" value="Metal-dep_hydrolase_composite"/>
</dbReference>
<evidence type="ECO:0000313" key="8">
    <source>
        <dbReference type="Proteomes" id="UP001142078"/>
    </source>
</evidence>
<dbReference type="FunFam" id="3.20.20.140:FF:000076">
    <property type="entry name" value="Dihydropyrimidinase like 2"/>
    <property type="match status" value="1"/>
</dbReference>
<dbReference type="CDD" id="cd01314">
    <property type="entry name" value="D-HYD"/>
    <property type="match status" value="1"/>
</dbReference>
<comment type="caution">
    <text evidence="7">The sequence shown here is derived from an EMBL/GenBank/DDBJ whole genome shotgun (WGS) entry which is preliminary data.</text>
</comment>
<dbReference type="InterPro" id="IPR032466">
    <property type="entry name" value="Metal_Hydrolase"/>
</dbReference>
<dbReference type="Gene3D" id="2.30.40.10">
    <property type="entry name" value="Urease, subunit C, domain 1"/>
    <property type="match status" value="1"/>
</dbReference>
<accession>A0A9X2MG22</accession>
<dbReference type="InterPro" id="IPR006680">
    <property type="entry name" value="Amidohydro-rel"/>
</dbReference>
<keyword evidence="4 7" id="KW-0378">Hydrolase</keyword>